<feature type="region of interest" description="Disordered" evidence="4">
    <location>
        <begin position="180"/>
        <end position="263"/>
    </location>
</feature>
<dbReference type="InterPro" id="IPR002110">
    <property type="entry name" value="Ankyrin_rpt"/>
</dbReference>
<dbReference type="GO" id="GO:0005634">
    <property type="term" value="C:nucleus"/>
    <property type="evidence" value="ECO:0007669"/>
    <property type="project" value="TreeGrafter"/>
</dbReference>
<dbReference type="Gene3D" id="1.25.40.20">
    <property type="entry name" value="Ankyrin repeat-containing domain"/>
    <property type="match status" value="3"/>
</dbReference>
<feature type="repeat" description="ANK" evidence="3">
    <location>
        <begin position="327"/>
        <end position="359"/>
    </location>
</feature>
<dbReference type="GO" id="GO:0005737">
    <property type="term" value="C:cytoplasm"/>
    <property type="evidence" value="ECO:0007669"/>
    <property type="project" value="TreeGrafter"/>
</dbReference>
<evidence type="ECO:0000313" key="5">
    <source>
        <dbReference type="EMBL" id="KAK4222819.1"/>
    </source>
</evidence>
<feature type="compositionally biased region" description="Polar residues" evidence="4">
    <location>
        <begin position="180"/>
        <end position="197"/>
    </location>
</feature>
<sequence>MASDPTLPGLPTELIVMIADCVYESRFQIGAKLNLSPLRSLAALARTNRRLNDIVGPILYNIGIKSFGNLPLAWAAKKGVAGTLEKALDNGADPNWQFKYTATEAVLVEAYQFRDSAVHWESNNPGYWPMGQTYRSQVARIAREATPTLTHLDVYAPVGASVSLLAAQEFMANMVRSQRNATLNGNGPSANHTSHNPDGSDAADDIDGVPYDPTTSSETSSNDDMDEDMDDEDIDDDGMDFFPWDGHHDHGFHSDEDDEEEDEGASVVRKHTALHIAAKEGHDDLIKILLDRGADIESSSAFFCNCPPEASQWHILEDPGFNLNGPPSWTPLHVAICSHRLETAKLLISREANIEYPEERPYLPPIHQAAARGHLDLLKFMLEENPYTDIDCEDCWGLTPLYYAAVNRQWETNVPFLMSRGANVNKWIHFDVGRVEMTTTMLAEACRFGRFDDAEKLLELGAETDCDFTTRPAYRPGPPSVQATRIPLLHLCCMQLPPVMLPIDGFYREPMSSIPGLTQQYKAHSFITNLVAKGAPNNWRYDNDDHRSALSVATVHLNPHAICALLDAGTDVNTCDTKSRNALMNLLGPLPQHPQMTVINGHYLSDHRTAFEKLLLTVIQELLRAGIRINHQDRDGKTVLHIFLEGFRTRSFGINSNTAGDVLRLLLAGGADPCVKDSRGFTALHTAIHERLLWATSILTRYSSKTSIKDLFDRQGFIDALDRIVAGANARLGAAMDSHPTVPRSEVREFIDLILDMDYEGHFLSDGSFFNHYLSNISPTLTASTGPHLIEVICLRALPFMIKGLDSKSLLTLARTSLKKRCYRLALQLVLLLPRDTIDELDHHSETMLFQAITCTPHRDTGPEVMEYHKLLEELLRRGADLHRPIMTSRQHEYVDGSITPLMLAITLPIGGWDRAISSMLSIQPIKGNSKAASQLYLHRALSPDVLSKVGPGISMSPRTGSFIYASMIRALLQHGADTTQLDQDGNTPLSFFIEQHLENMRRTSFDSWLYPYVLPLSRGVDLRLKNIRGKSGIDLLEEYQKQFCHYSPDFPPDTYRVVTRENGERDVLWNTTLVI</sequence>
<dbReference type="PROSITE" id="PS50297">
    <property type="entry name" value="ANK_REP_REGION"/>
    <property type="match status" value="2"/>
</dbReference>
<organism evidence="5 6">
    <name type="scientific">Podospora fimiseda</name>
    <dbReference type="NCBI Taxonomy" id="252190"/>
    <lineage>
        <taxon>Eukaryota</taxon>
        <taxon>Fungi</taxon>
        <taxon>Dikarya</taxon>
        <taxon>Ascomycota</taxon>
        <taxon>Pezizomycotina</taxon>
        <taxon>Sordariomycetes</taxon>
        <taxon>Sordariomycetidae</taxon>
        <taxon>Sordariales</taxon>
        <taxon>Podosporaceae</taxon>
        <taxon>Podospora</taxon>
    </lineage>
</organism>
<dbReference type="PANTHER" id="PTHR24189:SF50">
    <property type="entry name" value="ANKYRIN REPEAT AND SOCS BOX PROTEIN 2"/>
    <property type="match status" value="1"/>
</dbReference>
<feature type="compositionally biased region" description="Basic and acidic residues" evidence="4">
    <location>
        <begin position="245"/>
        <end position="254"/>
    </location>
</feature>
<evidence type="ECO:0000256" key="1">
    <source>
        <dbReference type="ARBA" id="ARBA00022737"/>
    </source>
</evidence>
<dbReference type="AlphaFoldDB" id="A0AAN7BG28"/>
<reference evidence="5" key="2">
    <citation type="submission" date="2023-05" db="EMBL/GenBank/DDBJ databases">
        <authorList>
            <consortium name="Lawrence Berkeley National Laboratory"/>
            <person name="Steindorff A."/>
            <person name="Hensen N."/>
            <person name="Bonometti L."/>
            <person name="Westerberg I."/>
            <person name="Brannstrom I.O."/>
            <person name="Guillou S."/>
            <person name="Cros-Aarteil S."/>
            <person name="Calhoun S."/>
            <person name="Haridas S."/>
            <person name="Kuo A."/>
            <person name="Mondo S."/>
            <person name="Pangilinan J."/>
            <person name="Riley R."/>
            <person name="Labutti K."/>
            <person name="Andreopoulos B."/>
            <person name="Lipzen A."/>
            <person name="Chen C."/>
            <person name="Yanf M."/>
            <person name="Daum C."/>
            <person name="Ng V."/>
            <person name="Clum A."/>
            <person name="Ohm R."/>
            <person name="Martin F."/>
            <person name="Silar P."/>
            <person name="Natvig D."/>
            <person name="Lalanne C."/>
            <person name="Gautier V."/>
            <person name="Ament-Velasquez S.L."/>
            <person name="Kruys A."/>
            <person name="Hutchinson M.I."/>
            <person name="Powell A.J."/>
            <person name="Barry K."/>
            <person name="Miller A.N."/>
            <person name="Grigoriev I.V."/>
            <person name="Debuchy R."/>
            <person name="Gladieux P."/>
            <person name="Thoren M.H."/>
            <person name="Johannesson H."/>
        </authorList>
    </citation>
    <scope>NUCLEOTIDE SEQUENCE</scope>
    <source>
        <strain evidence="5">CBS 990.96</strain>
    </source>
</reference>
<reference evidence="5" key="1">
    <citation type="journal article" date="2023" name="Mol. Phylogenet. Evol.">
        <title>Genome-scale phylogeny and comparative genomics of the fungal order Sordariales.</title>
        <authorList>
            <person name="Hensen N."/>
            <person name="Bonometti L."/>
            <person name="Westerberg I."/>
            <person name="Brannstrom I.O."/>
            <person name="Guillou S."/>
            <person name="Cros-Aarteil S."/>
            <person name="Calhoun S."/>
            <person name="Haridas S."/>
            <person name="Kuo A."/>
            <person name="Mondo S."/>
            <person name="Pangilinan J."/>
            <person name="Riley R."/>
            <person name="LaButti K."/>
            <person name="Andreopoulos B."/>
            <person name="Lipzen A."/>
            <person name="Chen C."/>
            <person name="Yan M."/>
            <person name="Daum C."/>
            <person name="Ng V."/>
            <person name="Clum A."/>
            <person name="Steindorff A."/>
            <person name="Ohm R.A."/>
            <person name="Martin F."/>
            <person name="Silar P."/>
            <person name="Natvig D.O."/>
            <person name="Lalanne C."/>
            <person name="Gautier V."/>
            <person name="Ament-Velasquez S.L."/>
            <person name="Kruys A."/>
            <person name="Hutchinson M.I."/>
            <person name="Powell A.J."/>
            <person name="Barry K."/>
            <person name="Miller A.N."/>
            <person name="Grigoriev I.V."/>
            <person name="Debuchy R."/>
            <person name="Gladieux P."/>
            <person name="Hiltunen Thoren M."/>
            <person name="Johannesson H."/>
        </authorList>
    </citation>
    <scope>NUCLEOTIDE SEQUENCE</scope>
    <source>
        <strain evidence="5">CBS 990.96</strain>
    </source>
</reference>
<dbReference type="EMBL" id="MU865453">
    <property type="protein sequence ID" value="KAK4222819.1"/>
    <property type="molecule type" value="Genomic_DNA"/>
</dbReference>
<dbReference type="Proteomes" id="UP001301958">
    <property type="component" value="Unassembled WGS sequence"/>
</dbReference>
<evidence type="ECO:0000256" key="4">
    <source>
        <dbReference type="SAM" id="MobiDB-lite"/>
    </source>
</evidence>
<evidence type="ECO:0008006" key="7">
    <source>
        <dbReference type="Google" id="ProtNLM"/>
    </source>
</evidence>
<dbReference type="PANTHER" id="PTHR24189">
    <property type="entry name" value="MYOTROPHIN"/>
    <property type="match status" value="1"/>
</dbReference>
<keyword evidence="1" id="KW-0677">Repeat</keyword>
<dbReference type="InterPro" id="IPR050745">
    <property type="entry name" value="Multifunctional_regulatory"/>
</dbReference>
<dbReference type="InterPro" id="IPR036770">
    <property type="entry name" value="Ankyrin_rpt-contain_sf"/>
</dbReference>
<feature type="repeat" description="ANK" evidence="3">
    <location>
        <begin position="396"/>
        <end position="425"/>
    </location>
</feature>
<dbReference type="Pfam" id="PF12796">
    <property type="entry name" value="Ank_2"/>
    <property type="match status" value="2"/>
</dbReference>
<feature type="repeat" description="ANK" evidence="3">
    <location>
        <begin position="269"/>
        <end position="301"/>
    </location>
</feature>
<dbReference type="SUPFAM" id="SSF48403">
    <property type="entry name" value="Ankyrin repeat"/>
    <property type="match status" value="2"/>
</dbReference>
<evidence type="ECO:0000256" key="2">
    <source>
        <dbReference type="ARBA" id="ARBA00023043"/>
    </source>
</evidence>
<accession>A0AAN7BG28</accession>
<keyword evidence="6" id="KW-1185">Reference proteome</keyword>
<keyword evidence="2 3" id="KW-0040">ANK repeat</keyword>
<proteinExistence type="predicted"/>
<protein>
    <recommendedName>
        <fullName evidence="7">Ankyrin</fullName>
    </recommendedName>
</protein>
<comment type="caution">
    <text evidence="5">The sequence shown here is derived from an EMBL/GenBank/DDBJ whole genome shotgun (WGS) entry which is preliminary data.</text>
</comment>
<evidence type="ECO:0000313" key="6">
    <source>
        <dbReference type="Proteomes" id="UP001301958"/>
    </source>
</evidence>
<dbReference type="SMART" id="SM00248">
    <property type="entry name" value="ANK"/>
    <property type="match status" value="10"/>
</dbReference>
<gene>
    <name evidence="5" type="ORF">QBC38DRAFT_489022</name>
</gene>
<name>A0AAN7BG28_9PEZI</name>
<feature type="compositionally biased region" description="Acidic residues" evidence="4">
    <location>
        <begin position="221"/>
        <end position="239"/>
    </location>
</feature>
<evidence type="ECO:0000256" key="3">
    <source>
        <dbReference type="PROSITE-ProRule" id="PRU00023"/>
    </source>
</evidence>
<dbReference type="PROSITE" id="PS50088">
    <property type="entry name" value="ANK_REPEAT"/>
    <property type="match status" value="3"/>
</dbReference>